<dbReference type="PANTHER" id="PTHR15641:SF1">
    <property type="entry name" value="ELONGATOR COMPLEX PROTEIN 5"/>
    <property type="match status" value="1"/>
</dbReference>
<feature type="compositionally biased region" description="Polar residues" evidence="9">
    <location>
        <begin position="335"/>
        <end position="346"/>
    </location>
</feature>
<dbReference type="Pfam" id="PF10483">
    <property type="entry name" value="Elong_Iki1"/>
    <property type="match status" value="1"/>
</dbReference>
<organism evidence="10 11">
    <name type="scientific">Hevea brasiliensis</name>
    <name type="common">Para rubber tree</name>
    <name type="synonym">Siphonia brasiliensis</name>
    <dbReference type="NCBI Taxonomy" id="3981"/>
    <lineage>
        <taxon>Eukaryota</taxon>
        <taxon>Viridiplantae</taxon>
        <taxon>Streptophyta</taxon>
        <taxon>Embryophyta</taxon>
        <taxon>Tracheophyta</taxon>
        <taxon>Spermatophyta</taxon>
        <taxon>Magnoliopsida</taxon>
        <taxon>eudicotyledons</taxon>
        <taxon>Gunneridae</taxon>
        <taxon>Pentapetalae</taxon>
        <taxon>rosids</taxon>
        <taxon>fabids</taxon>
        <taxon>Malpighiales</taxon>
        <taxon>Euphorbiaceae</taxon>
        <taxon>Crotonoideae</taxon>
        <taxon>Micrandreae</taxon>
        <taxon>Hevea</taxon>
    </lineage>
</organism>
<proteinExistence type="inferred from homology"/>
<evidence type="ECO:0000256" key="2">
    <source>
        <dbReference type="ARBA" id="ARBA00004496"/>
    </source>
</evidence>
<dbReference type="CDD" id="cd19496">
    <property type="entry name" value="Elp5"/>
    <property type="match status" value="1"/>
</dbReference>
<reference evidence="10" key="1">
    <citation type="journal article" date="2023" name="Plant Biotechnol. J.">
        <title>Chromosome-level wild Hevea brasiliensis genome provides new tools for genomic-assisted breeding and valuable loci to elevate rubber yield.</title>
        <authorList>
            <person name="Cheng H."/>
            <person name="Song X."/>
            <person name="Hu Y."/>
            <person name="Wu T."/>
            <person name="Yang Q."/>
            <person name="An Z."/>
            <person name="Feng S."/>
            <person name="Deng Z."/>
            <person name="Wu W."/>
            <person name="Zeng X."/>
            <person name="Tu M."/>
            <person name="Wang X."/>
            <person name="Huang H."/>
        </authorList>
    </citation>
    <scope>NUCLEOTIDE SEQUENCE</scope>
    <source>
        <strain evidence="10">MT/VB/25A 57/8</strain>
    </source>
</reference>
<sequence>MAESICRTLRDGSLEGEHAPALTIKDTAASPFGFDVFAYVLSQLSSFILAGKSQSRVVVVVAFTRSPSFYVDLLKRRGLDVTSFHKWIQILDCYTDPLGWKGKLVESGNAMCISDEASSVTHLCKDVRDLDNLYSLILELGKGLAGQGKAHFSVAIDSVNEMLRHASLSRVAGLLSNLRSHDQISCIYWLLHSDLHEVRVTSSVEYMSSMVANVEPLNPSASGQRWDSENVSLLKQNFQKGKLNVRFKRRNGRVRLMCEEFHIEQSGINFTPVSSEDGTINQGLLPKVQFSLQLSEKEQTERAKVLLPFEHQGNGKPIQIYDGRRSLEDNKNEATLASTGNLQRNEASGEGEIIYFRDSDDERPDSDEDPDDDLDI</sequence>
<keyword evidence="8" id="KW-0539">Nucleus</keyword>
<keyword evidence="7" id="KW-0819">tRNA processing</keyword>
<dbReference type="EMBL" id="JARPOI010000016">
    <property type="protein sequence ID" value="KAJ9147347.1"/>
    <property type="molecule type" value="Genomic_DNA"/>
</dbReference>
<comment type="similarity">
    <text evidence="4">Belongs to the ELP5 family.</text>
</comment>
<keyword evidence="6" id="KW-0963">Cytoplasm</keyword>
<comment type="caution">
    <text evidence="10">The sequence shown here is derived from an EMBL/GenBank/DDBJ whole genome shotgun (WGS) entry which is preliminary data.</text>
</comment>
<evidence type="ECO:0000256" key="4">
    <source>
        <dbReference type="ARBA" id="ARBA00009567"/>
    </source>
</evidence>
<evidence type="ECO:0000313" key="10">
    <source>
        <dbReference type="EMBL" id="KAJ9147347.1"/>
    </source>
</evidence>
<dbReference type="InterPro" id="IPR019519">
    <property type="entry name" value="Elp5"/>
</dbReference>
<dbReference type="Proteomes" id="UP001174677">
    <property type="component" value="Chromosome 16"/>
</dbReference>
<accession>A0ABQ9KVV0</accession>
<evidence type="ECO:0000256" key="7">
    <source>
        <dbReference type="ARBA" id="ARBA00022694"/>
    </source>
</evidence>
<dbReference type="Gene3D" id="3.40.50.300">
    <property type="entry name" value="P-loop containing nucleotide triphosphate hydrolases"/>
    <property type="match status" value="1"/>
</dbReference>
<gene>
    <name evidence="10" type="ORF">P3X46_029521</name>
</gene>
<dbReference type="InterPro" id="IPR027417">
    <property type="entry name" value="P-loop_NTPase"/>
</dbReference>
<comment type="pathway">
    <text evidence="3">tRNA modification; 5-methoxycarbonylmethyl-2-thiouridine-tRNA biosynthesis.</text>
</comment>
<dbReference type="PANTHER" id="PTHR15641">
    <property type="entry name" value="ELONGATOR COMPLEX PROTEIN 5"/>
    <property type="match status" value="1"/>
</dbReference>
<evidence type="ECO:0000313" key="11">
    <source>
        <dbReference type="Proteomes" id="UP001174677"/>
    </source>
</evidence>
<feature type="region of interest" description="Disordered" evidence="9">
    <location>
        <begin position="335"/>
        <end position="376"/>
    </location>
</feature>
<evidence type="ECO:0000256" key="6">
    <source>
        <dbReference type="ARBA" id="ARBA00022490"/>
    </source>
</evidence>
<evidence type="ECO:0000256" key="1">
    <source>
        <dbReference type="ARBA" id="ARBA00004123"/>
    </source>
</evidence>
<evidence type="ECO:0000256" key="8">
    <source>
        <dbReference type="ARBA" id="ARBA00023242"/>
    </source>
</evidence>
<keyword evidence="11" id="KW-1185">Reference proteome</keyword>
<comment type="subcellular location">
    <subcellularLocation>
        <location evidence="2">Cytoplasm</location>
    </subcellularLocation>
    <subcellularLocation>
        <location evidence="1">Nucleus</location>
    </subcellularLocation>
</comment>
<evidence type="ECO:0000256" key="9">
    <source>
        <dbReference type="SAM" id="MobiDB-lite"/>
    </source>
</evidence>
<evidence type="ECO:0000256" key="3">
    <source>
        <dbReference type="ARBA" id="ARBA00005043"/>
    </source>
</evidence>
<name>A0ABQ9KVV0_HEVBR</name>
<evidence type="ECO:0000256" key="5">
    <source>
        <dbReference type="ARBA" id="ARBA00020264"/>
    </source>
</evidence>
<feature type="compositionally biased region" description="Acidic residues" evidence="9">
    <location>
        <begin position="361"/>
        <end position="376"/>
    </location>
</feature>
<protein>
    <recommendedName>
        <fullName evidence="5">Elongator complex protein 5</fullName>
    </recommendedName>
</protein>